<reference evidence="2" key="1">
    <citation type="submission" date="2015-06" db="EMBL/GenBank/DDBJ databases">
        <authorList>
            <person name="Bertelli C."/>
        </authorList>
    </citation>
    <scope>NUCLEOTIDE SEQUENCE [LARGE SCALE GENOMIC DNA]</scope>
    <source>
        <strain evidence="2">CRIB-30</strain>
    </source>
</reference>
<dbReference type="Proteomes" id="UP000220251">
    <property type="component" value="Unassembled WGS sequence"/>
</dbReference>
<evidence type="ECO:0000313" key="1">
    <source>
        <dbReference type="EMBL" id="CRX38418.1"/>
    </source>
</evidence>
<dbReference type="AlphaFoldDB" id="A0A0H5DQP3"/>
<dbReference type="RefSeq" id="WP_098038279.1">
    <property type="nucleotide sequence ID" value="NZ_CWGJ01000012.1"/>
</dbReference>
<dbReference type="EMBL" id="CWGJ01000012">
    <property type="protein sequence ID" value="CRX38418.1"/>
    <property type="molecule type" value="Genomic_DNA"/>
</dbReference>
<dbReference type="OrthoDB" id="9981635at2"/>
<proteinExistence type="predicted"/>
<accession>A0A0H5DQP3</accession>
<name>A0A0H5DQP3_9BACT</name>
<organism evidence="1 2">
    <name type="scientific">Estrella lausannensis</name>
    <dbReference type="NCBI Taxonomy" id="483423"/>
    <lineage>
        <taxon>Bacteria</taxon>
        <taxon>Pseudomonadati</taxon>
        <taxon>Chlamydiota</taxon>
        <taxon>Chlamydiia</taxon>
        <taxon>Parachlamydiales</taxon>
        <taxon>Candidatus Criblamydiaceae</taxon>
        <taxon>Estrella</taxon>
    </lineage>
</organism>
<evidence type="ECO:0000313" key="2">
    <source>
        <dbReference type="Proteomes" id="UP000220251"/>
    </source>
</evidence>
<gene>
    <name evidence="1" type="ORF">ELAC_1074</name>
</gene>
<sequence length="83" mass="9658">MAKKSVGRSQEDVEGDKGGDVRASMEALINAMLHQLEEQYFNEVEPFESYSKRLRLKLYRDLEGYCERFQKGYEVISAEMKNS</sequence>
<protein>
    <submittedName>
        <fullName evidence="1">Uncharacterized protein</fullName>
    </submittedName>
</protein>
<keyword evidence="2" id="KW-1185">Reference proteome</keyword>